<evidence type="ECO:0000313" key="2">
    <source>
        <dbReference type="Proteomes" id="UP000078225"/>
    </source>
</evidence>
<name>A0A1B7L8P4_9ENTR</name>
<dbReference type="EMBL" id="LYRP01000001">
    <property type="protein sequence ID" value="OAT78724.1"/>
    <property type="molecule type" value="Genomic_DNA"/>
</dbReference>
<dbReference type="Proteomes" id="UP000078225">
    <property type="component" value="Unassembled WGS sequence"/>
</dbReference>
<organism evidence="1 2">
    <name type="scientific">Mangrovibacter phragmitis</name>
    <dbReference type="NCBI Taxonomy" id="1691903"/>
    <lineage>
        <taxon>Bacteria</taxon>
        <taxon>Pseudomonadati</taxon>
        <taxon>Pseudomonadota</taxon>
        <taxon>Gammaproteobacteria</taxon>
        <taxon>Enterobacterales</taxon>
        <taxon>Enterobacteriaceae</taxon>
        <taxon>Mangrovibacter</taxon>
    </lineage>
</organism>
<dbReference type="AlphaFoldDB" id="A0A1B7L8P4"/>
<dbReference type="STRING" id="1691903.A9B99_03175"/>
<gene>
    <name evidence="1" type="ORF">A9B99_03175</name>
</gene>
<protein>
    <submittedName>
        <fullName evidence="1">Uncharacterized protein</fullName>
    </submittedName>
</protein>
<evidence type="ECO:0000313" key="1">
    <source>
        <dbReference type="EMBL" id="OAT78724.1"/>
    </source>
</evidence>
<reference evidence="2" key="1">
    <citation type="submission" date="2016-05" db="EMBL/GenBank/DDBJ databases">
        <authorList>
            <person name="Behera P."/>
            <person name="Vaishampayan P."/>
            <person name="Singh N."/>
            <person name="Raina V."/>
            <person name="Suar M."/>
            <person name="Pattnaik A."/>
            <person name="Rastogi G."/>
        </authorList>
    </citation>
    <scope>NUCLEOTIDE SEQUENCE [LARGE SCALE GENOMIC DNA]</scope>
    <source>
        <strain evidence="2">MP23</strain>
    </source>
</reference>
<keyword evidence="2" id="KW-1185">Reference proteome</keyword>
<accession>A0A1B7L8P4</accession>
<sequence>MGATGFYLRVGDSTTCGGKILTGDETLSWYGVAGAREGVYVHHRGRAAYYDYLDARQFRSQCSVKYRQPEPGKKTYRYSQR</sequence>
<comment type="caution">
    <text evidence="1">The sequence shown here is derived from an EMBL/GenBank/DDBJ whole genome shotgun (WGS) entry which is preliminary data.</text>
</comment>
<proteinExistence type="predicted"/>